<evidence type="ECO:0000256" key="17">
    <source>
        <dbReference type="ARBA" id="ARBA00048623"/>
    </source>
</evidence>
<evidence type="ECO:0000256" key="5">
    <source>
        <dbReference type="ARBA" id="ARBA00013200"/>
    </source>
</evidence>
<evidence type="ECO:0000256" key="15">
    <source>
        <dbReference type="ARBA" id="ARBA00032605"/>
    </source>
</evidence>
<evidence type="ECO:0000256" key="4">
    <source>
        <dbReference type="ARBA" id="ARBA00010561"/>
    </source>
</evidence>
<dbReference type="Pfam" id="PF02654">
    <property type="entry name" value="CobS"/>
    <property type="match status" value="1"/>
</dbReference>
<evidence type="ECO:0000256" key="11">
    <source>
        <dbReference type="ARBA" id="ARBA00022842"/>
    </source>
</evidence>
<proteinExistence type="inferred from homology"/>
<evidence type="ECO:0000256" key="10">
    <source>
        <dbReference type="ARBA" id="ARBA00022692"/>
    </source>
</evidence>
<evidence type="ECO:0000256" key="1">
    <source>
        <dbReference type="ARBA" id="ARBA00001946"/>
    </source>
</evidence>
<dbReference type="GO" id="GO:0051073">
    <property type="term" value="F:adenosylcobinamide-GDP ribazoletransferase activity"/>
    <property type="evidence" value="ECO:0007669"/>
    <property type="project" value="UniProtKB-EC"/>
</dbReference>
<name>A0ABU2LGL2_9ACTN</name>
<feature type="transmembrane region" description="Helical" evidence="19">
    <location>
        <begin position="224"/>
        <end position="244"/>
    </location>
</feature>
<evidence type="ECO:0000313" key="20">
    <source>
        <dbReference type="EMBL" id="MDT0310661.1"/>
    </source>
</evidence>
<keyword evidence="13 19" id="KW-0472">Membrane</keyword>
<comment type="pathway">
    <text evidence="3 19">Cofactor biosynthesis; adenosylcobalamin biosynthesis; adenosylcobalamin from cob(II)yrinate a,c-diamide: step 7/7.</text>
</comment>
<evidence type="ECO:0000256" key="19">
    <source>
        <dbReference type="HAMAP-Rule" id="MF_00719"/>
    </source>
</evidence>
<comment type="cofactor">
    <cofactor evidence="1 19">
        <name>Mg(2+)</name>
        <dbReference type="ChEBI" id="CHEBI:18420"/>
    </cofactor>
</comment>
<dbReference type="EC" id="2.7.8.26" evidence="5 19"/>
<comment type="function">
    <text evidence="14 19">Joins adenosylcobinamide-GDP and alpha-ribazole to generate adenosylcobalamin (Ado-cobalamin). Also synthesizes adenosylcobalamin 5'-phosphate from adenosylcobinamide-GDP and alpha-ribazole 5'-phosphate.</text>
</comment>
<reference evidence="21" key="1">
    <citation type="submission" date="2023-07" db="EMBL/GenBank/DDBJ databases">
        <title>30 novel species of actinomycetes from the DSMZ collection.</title>
        <authorList>
            <person name="Nouioui I."/>
        </authorList>
    </citation>
    <scope>NUCLEOTIDE SEQUENCE [LARGE SCALE GENOMIC DNA]</scope>
    <source>
        <strain evidence="21">DSM 44917</strain>
    </source>
</reference>
<dbReference type="PANTHER" id="PTHR34148:SF1">
    <property type="entry name" value="ADENOSYLCOBINAMIDE-GDP RIBAZOLETRANSFERASE"/>
    <property type="match status" value="1"/>
</dbReference>
<keyword evidence="8 19" id="KW-0169">Cobalamin biosynthesis</keyword>
<comment type="subcellular location">
    <subcellularLocation>
        <location evidence="2 19">Cell membrane</location>
        <topology evidence="2 19">Multi-pass membrane protein</topology>
    </subcellularLocation>
</comment>
<evidence type="ECO:0000256" key="9">
    <source>
        <dbReference type="ARBA" id="ARBA00022679"/>
    </source>
</evidence>
<comment type="caution">
    <text evidence="20">The sequence shown here is derived from an EMBL/GenBank/DDBJ whole genome shotgun (WGS) entry which is preliminary data.</text>
</comment>
<feature type="transmembrane region" description="Helical" evidence="19">
    <location>
        <begin position="12"/>
        <end position="40"/>
    </location>
</feature>
<dbReference type="Proteomes" id="UP001183388">
    <property type="component" value="Unassembled WGS sequence"/>
</dbReference>
<keyword evidence="11 19" id="KW-0460">Magnesium</keyword>
<feature type="transmembrane region" description="Helical" evidence="19">
    <location>
        <begin position="46"/>
        <end position="64"/>
    </location>
</feature>
<dbReference type="PANTHER" id="PTHR34148">
    <property type="entry name" value="ADENOSYLCOBINAMIDE-GDP RIBAZOLETRANSFERASE"/>
    <property type="match status" value="1"/>
</dbReference>
<gene>
    <name evidence="19" type="primary">cobS</name>
    <name evidence="20" type="ORF">RM780_27495</name>
</gene>
<feature type="transmembrane region" description="Helical" evidence="19">
    <location>
        <begin position="192"/>
        <end position="212"/>
    </location>
</feature>
<dbReference type="InterPro" id="IPR003805">
    <property type="entry name" value="CobS"/>
</dbReference>
<comment type="catalytic activity">
    <reaction evidence="17 19">
        <text>alpha-ribazole + adenosylcob(III)inamide-GDP = adenosylcob(III)alamin + GMP + H(+)</text>
        <dbReference type="Rhea" id="RHEA:16049"/>
        <dbReference type="ChEBI" id="CHEBI:10329"/>
        <dbReference type="ChEBI" id="CHEBI:15378"/>
        <dbReference type="ChEBI" id="CHEBI:18408"/>
        <dbReference type="ChEBI" id="CHEBI:58115"/>
        <dbReference type="ChEBI" id="CHEBI:60487"/>
        <dbReference type="EC" id="2.7.8.26"/>
    </reaction>
</comment>
<accession>A0ABU2LGL2</accession>
<keyword evidence="9 19" id="KW-0808">Transferase</keyword>
<evidence type="ECO:0000256" key="6">
    <source>
        <dbReference type="ARBA" id="ARBA00015850"/>
    </source>
</evidence>
<evidence type="ECO:0000256" key="3">
    <source>
        <dbReference type="ARBA" id="ARBA00004663"/>
    </source>
</evidence>
<dbReference type="EMBL" id="JAVREN010000095">
    <property type="protein sequence ID" value="MDT0310661.1"/>
    <property type="molecule type" value="Genomic_DNA"/>
</dbReference>
<evidence type="ECO:0000256" key="18">
    <source>
        <dbReference type="ARBA" id="ARBA00049504"/>
    </source>
</evidence>
<dbReference type="HAMAP" id="MF_00719">
    <property type="entry name" value="CobS"/>
    <property type="match status" value="1"/>
</dbReference>
<evidence type="ECO:0000256" key="8">
    <source>
        <dbReference type="ARBA" id="ARBA00022573"/>
    </source>
</evidence>
<sequence>MLPVGRARWDRATARGGLVCAPLAGLVLGLVAGACLWIFVTLDTGPLLAAVLALATLAVLSRGLHLDGLADVADGFGSARPAAGALEVMKRSDIGPFGVLALVLNLLIQAAALTELAARGRGLAAVGVVLAALVSRAALTWSCRRGVPAARSEGLGAAVAETVPVGTAVAVAAAVAAFAAGAVAYADEPAGAGAVVGVCSVVLALSGVELLLRRCHHRFGGVTGDVLGAAAETAAAVTLLVLVVGTG</sequence>
<keyword evidence="12 19" id="KW-1133">Transmembrane helix</keyword>
<evidence type="ECO:0000256" key="7">
    <source>
        <dbReference type="ARBA" id="ARBA00022475"/>
    </source>
</evidence>
<feature type="transmembrane region" description="Helical" evidence="19">
    <location>
        <begin position="123"/>
        <end position="142"/>
    </location>
</feature>
<comment type="similarity">
    <text evidence="4 19">Belongs to the CobS family.</text>
</comment>
<evidence type="ECO:0000256" key="12">
    <source>
        <dbReference type="ARBA" id="ARBA00022989"/>
    </source>
</evidence>
<feature type="transmembrane region" description="Helical" evidence="19">
    <location>
        <begin position="163"/>
        <end position="186"/>
    </location>
</feature>
<evidence type="ECO:0000256" key="16">
    <source>
        <dbReference type="ARBA" id="ARBA00032853"/>
    </source>
</evidence>
<evidence type="ECO:0000256" key="2">
    <source>
        <dbReference type="ARBA" id="ARBA00004651"/>
    </source>
</evidence>
<keyword evidence="21" id="KW-1185">Reference proteome</keyword>
<evidence type="ECO:0000313" key="21">
    <source>
        <dbReference type="Proteomes" id="UP001183388"/>
    </source>
</evidence>
<dbReference type="PROSITE" id="PS51257">
    <property type="entry name" value="PROKAR_LIPOPROTEIN"/>
    <property type="match status" value="1"/>
</dbReference>
<keyword evidence="7 19" id="KW-1003">Cell membrane</keyword>
<evidence type="ECO:0000256" key="13">
    <source>
        <dbReference type="ARBA" id="ARBA00023136"/>
    </source>
</evidence>
<evidence type="ECO:0000256" key="14">
    <source>
        <dbReference type="ARBA" id="ARBA00025228"/>
    </source>
</evidence>
<keyword evidence="10 19" id="KW-0812">Transmembrane</keyword>
<protein>
    <recommendedName>
        <fullName evidence="6 19">Adenosylcobinamide-GDP ribazoletransferase</fullName>
        <ecNumber evidence="5 19">2.7.8.26</ecNumber>
    </recommendedName>
    <alternativeName>
        <fullName evidence="16 19">Cobalamin synthase</fullName>
    </alternativeName>
    <alternativeName>
        <fullName evidence="15 19">Cobalamin-5'-phosphate synthase</fullName>
    </alternativeName>
</protein>
<organism evidence="20 21">
    <name type="scientific">Streptomyces boetiae</name>
    <dbReference type="NCBI Taxonomy" id="3075541"/>
    <lineage>
        <taxon>Bacteria</taxon>
        <taxon>Bacillati</taxon>
        <taxon>Actinomycetota</taxon>
        <taxon>Actinomycetes</taxon>
        <taxon>Kitasatosporales</taxon>
        <taxon>Streptomycetaceae</taxon>
        <taxon>Streptomyces</taxon>
    </lineage>
</organism>
<comment type="catalytic activity">
    <reaction evidence="18 19">
        <text>alpha-ribazole 5'-phosphate + adenosylcob(III)inamide-GDP = adenosylcob(III)alamin 5'-phosphate + GMP + H(+)</text>
        <dbReference type="Rhea" id="RHEA:23560"/>
        <dbReference type="ChEBI" id="CHEBI:15378"/>
        <dbReference type="ChEBI" id="CHEBI:57918"/>
        <dbReference type="ChEBI" id="CHEBI:58115"/>
        <dbReference type="ChEBI" id="CHEBI:60487"/>
        <dbReference type="ChEBI" id="CHEBI:60493"/>
        <dbReference type="EC" id="2.7.8.26"/>
    </reaction>
</comment>
<feature type="transmembrane region" description="Helical" evidence="19">
    <location>
        <begin position="97"/>
        <end position="117"/>
    </location>
</feature>